<evidence type="ECO:0000256" key="2">
    <source>
        <dbReference type="ARBA" id="ARBA00023125"/>
    </source>
</evidence>
<evidence type="ECO:0000259" key="4">
    <source>
        <dbReference type="PROSITE" id="PS50932"/>
    </source>
</evidence>
<evidence type="ECO:0000256" key="3">
    <source>
        <dbReference type="ARBA" id="ARBA00023163"/>
    </source>
</evidence>
<dbReference type="GO" id="GO:0000976">
    <property type="term" value="F:transcription cis-regulatory region binding"/>
    <property type="evidence" value="ECO:0007669"/>
    <property type="project" value="TreeGrafter"/>
</dbReference>
<dbReference type="EMBL" id="JXKD01000004">
    <property type="protein sequence ID" value="OJG11160.1"/>
    <property type="molecule type" value="Genomic_DNA"/>
</dbReference>
<dbReference type="InterPro" id="IPR046335">
    <property type="entry name" value="LacI/GalR-like_sensor"/>
</dbReference>
<dbReference type="PROSITE" id="PS50932">
    <property type="entry name" value="HTH_LACI_2"/>
    <property type="match status" value="1"/>
</dbReference>
<dbReference type="RefSeq" id="WP_071874366.1">
    <property type="nucleotide sequence ID" value="NZ_JBHSHF010000020.1"/>
</dbReference>
<accession>A0A1L8QUI7</accession>
<comment type="caution">
    <text evidence="5">The sequence shown here is derived from an EMBL/GenBank/DDBJ whole genome shotgun (WGS) entry which is preliminary data.</text>
</comment>
<dbReference type="InterPro" id="IPR000843">
    <property type="entry name" value="HTH_LacI"/>
</dbReference>
<dbReference type="PRINTS" id="PR00036">
    <property type="entry name" value="HTHLACI"/>
</dbReference>
<keyword evidence="2" id="KW-0238">DNA-binding</keyword>
<dbReference type="Pfam" id="PF00356">
    <property type="entry name" value="LacI"/>
    <property type="match status" value="1"/>
</dbReference>
<dbReference type="PANTHER" id="PTHR30146">
    <property type="entry name" value="LACI-RELATED TRANSCRIPTIONAL REPRESSOR"/>
    <property type="match status" value="1"/>
</dbReference>
<keyword evidence="1" id="KW-0805">Transcription regulation</keyword>
<dbReference type="PROSITE" id="PS00356">
    <property type="entry name" value="HTH_LACI_1"/>
    <property type="match status" value="1"/>
</dbReference>
<organism evidence="5 6">
    <name type="scientific">Enterococcus aquimarinus</name>
    <dbReference type="NCBI Taxonomy" id="328396"/>
    <lineage>
        <taxon>Bacteria</taxon>
        <taxon>Bacillati</taxon>
        <taxon>Bacillota</taxon>
        <taxon>Bacilli</taxon>
        <taxon>Lactobacillales</taxon>
        <taxon>Enterococcaceae</taxon>
        <taxon>Enterococcus</taxon>
    </lineage>
</organism>
<dbReference type="InterPro" id="IPR010982">
    <property type="entry name" value="Lambda_DNA-bd_dom_sf"/>
</dbReference>
<dbReference type="PANTHER" id="PTHR30146:SF149">
    <property type="entry name" value="HTH-TYPE TRANSCRIPTIONAL REGULATOR EBGR"/>
    <property type="match status" value="1"/>
</dbReference>
<dbReference type="CDD" id="cd01544">
    <property type="entry name" value="PBP1_GalR"/>
    <property type="match status" value="1"/>
</dbReference>
<proteinExistence type="predicted"/>
<reference evidence="5 6" key="1">
    <citation type="submission" date="2014-12" db="EMBL/GenBank/DDBJ databases">
        <title>Draft genome sequences of 29 type strains of Enterococci.</title>
        <authorList>
            <person name="Zhong Z."/>
            <person name="Sun Z."/>
            <person name="Liu W."/>
            <person name="Zhang W."/>
            <person name="Zhang H."/>
        </authorList>
    </citation>
    <scope>NUCLEOTIDE SEQUENCE [LARGE SCALE GENOMIC DNA]</scope>
    <source>
        <strain evidence="5 6">DSM 17690</strain>
    </source>
</reference>
<dbReference type="OrthoDB" id="43195at2"/>
<gene>
    <name evidence="5" type="ORF">RU93_GL001647</name>
</gene>
<sequence length="342" mass="38450">MAGIRDVAKRAGVSIATVSRVLNEDPTLSVTDETKEKIAEAVAFLNYKKKVSNTKMKDSIIIITTVSESDELEDPYFRRIRRGIQMAAEARKIAIKQTIRLSETPLDEEELKKCGAVLMIGQVLPEVTALVKQLNPKLIVIDDPQTDPQVDAIYTNFQAATYAHLDRLYQQGHRNIAFIGGKRILLDAKGTRYECEEDQRQLAYEWWMREKGLDDYVHVYLNGWSTLDGMKAGEELIQAQAQSLPSAIMVGNDPIAVGVYRALKKNNIRIPEDVSIVSFDNIEVAEYLTPSLSTVSIHTEEIGKLAVSLAKEMLTEDKKIPVHVIVSYEMIVRESEKEVRSL</sequence>
<dbReference type="GO" id="GO:0003700">
    <property type="term" value="F:DNA-binding transcription factor activity"/>
    <property type="evidence" value="ECO:0007669"/>
    <property type="project" value="TreeGrafter"/>
</dbReference>
<dbReference type="Pfam" id="PF13377">
    <property type="entry name" value="Peripla_BP_3"/>
    <property type="match status" value="1"/>
</dbReference>
<dbReference type="SMART" id="SM00354">
    <property type="entry name" value="HTH_LACI"/>
    <property type="match status" value="1"/>
</dbReference>
<dbReference type="AlphaFoldDB" id="A0A1L8QUI7"/>
<evidence type="ECO:0000313" key="5">
    <source>
        <dbReference type="EMBL" id="OJG11160.1"/>
    </source>
</evidence>
<feature type="domain" description="HTH lacI-type" evidence="4">
    <location>
        <begin position="2"/>
        <end position="58"/>
    </location>
</feature>
<evidence type="ECO:0000313" key="6">
    <source>
        <dbReference type="Proteomes" id="UP000182149"/>
    </source>
</evidence>
<name>A0A1L8QUI7_9ENTE</name>
<dbReference type="CDD" id="cd01392">
    <property type="entry name" value="HTH_LacI"/>
    <property type="match status" value="1"/>
</dbReference>
<protein>
    <submittedName>
        <fullName evidence="5">AraC family transcriptional regulator</fullName>
    </submittedName>
</protein>
<dbReference type="Gene3D" id="3.40.50.2300">
    <property type="match status" value="2"/>
</dbReference>
<dbReference type="STRING" id="328396.RU93_GL001647"/>
<keyword evidence="3" id="KW-0804">Transcription</keyword>
<dbReference type="InterPro" id="IPR028082">
    <property type="entry name" value="Peripla_BP_I"/>
</dbReference>
<dbReference type="SUPFAM" id="SSF47413">
    <property type="entry name" value="lambda repressor-like DNA-binding domains"/>
    <property type="match status" value="1"/>
</dbReference>
<dbReference type="Proteomes" id="UP000182149">
    <property type="component" value="Unassembled WGS sequence"/>
</dbReference>
<keyword evidence="6" id="KW-1185">Reference proteome</keyword>
<evidence type="ECO:0000256" key="1">
    <source>
        <dbReference type="ARBA" id="ARBA00023015"/>
    </source>
</evidence>
<dbReference type="SUPFAM" id="SSF53822">
    <property type="entry name" value="Periplasmic binding protein-like I"/>
    <property type="match status" value="1"/>
</dbReference>
<dbReference type="Gene3D" id="1.10.260.40">
    <property type="entry name" value="lambda repressor-like DNA-binding domains"/>
    <property type="match status" value="1"/>
</dbReference>